<name>A0A8S5MWU6_9CAUD</name>
<accession>A0A8S5MWU6</accession>
<protein>
    <submittedName>
        <fullName evidence="2">Uncharacterized protein</fullName>
    </submittedName>
</protein>
<proteinExistence type="predicted"/>
<keyword evidence="1" id="KW-0812">Transmembrane</keyword>
<evidence type="ECO:0000256" key="1">
    <source>
        <dbReference type="SAM" id="Phobius"/>
    </source>
</evidence>
<organism evidence="2">
    <name type="scientific">Siphoviridae sp. ctio73</name>
    <dbReference type="NCBI Taxonomy" id="2826435"/>
    <lineage>
        <taxon>Viruses</taxon>
        <taxon>Duplodnaviria</taxon>
        <taxon>Heunggongvirae</taxon>
        <taxon>Uroviricota</taxon>
        <taxon>Caudoviricetes</taxon>
    </lineage>
</organism>
<keyword evidence="1" id="KW-0472">Membrane</keyword>
<sequence>MMVGGGWPLARDGAPTVMCVSVLQPPIGQVGDGLIGQSRKAIVDENDSVSIVLPESPGDDVVAHVESERLPAVGGASHEADGLAGLVHPVVRVAPRVGGSADGVGDAGVGGDVLGGGGHCLVLSILAGWLVLPANVLIVFSRALWVNPHER</sequence>
<keyword evidence="1" id="KW-1133">Transmembrane helix</keyword>
<reference evidence="2" key="1">
    <citation type="journal article" date="2021" name="Proc. Natl. Acad. Sci. U.S.A.">
        <title>A Catalog of Tens of Thousands of Viruses from Human Metagenomes Reveals Hidden Associations with Chronic Diseases.</title>
        <authorList>
            <person name="Tisza M.J."/>
            <person name="Buck C.B."/>
        </authorList>
    </citation>
    <scope>NUCLEOTIDE SEQUENCE</scope>
    <source>
        <strain evidence="2">Ctio73</strain>
    </source>
</reference>
<feature type="transmembrane region" description="Helical" evidence="1">
    <location>
        <begin position="121"/>
        <end position="145"/>
    </location>
</feature>
<dbReference type="EMBL" id="BK015009">
    <property type="protein sequence ID" value="DAD86885.1"/>
    <property type="molecule type" value="Genomic_DNA"/>
</dbReference>
<evidence type="ECO:0000313" key="2">
    <source>
        <dbReference type="EMBL" id="DAD86885.1"/>
    </source>
</evidence>